<dbReference type="EMBL" id="GG662840">
    <property type="protein sequence ID" value="EWS76216.1"/>
    <property type="molecule type" value="Genomic_DNA"/>
</dbReference>
<sequence>MQFIYNYKDFLNYCASKSLRKQLLYLFHIRKADYQYKNQLVQNVNKLLINQNYNSSQKELKKKKSKQTRCQKFRKSIKSLTQKDMIGFSSDRFIYSLKNILKAVFCFKKK</sequence>
<name>W7XK50_TETTS</name>
<gene>
    <name evidence="1" type="ORF">TTHERM_000181049</name>
</gene>
<organism evidence="1 2">
    <name type="scientific">Tetrahymena thermophila (strain SB210)</name>
    <dbReference type="NCBI Taxonomy" id="312017"/>
    <lineage>
        <taxon>Eukaryota</taxon>
        <taxon>Sar</taxon>
        <taxon>Alveolata</taxon>
        <taxon>Ciliophora</taxon>
        <taxon>Intramacronucleata</taxon>
        <taxon>Oligohymenophorea</taxon>
        <taxon>Hymenostomatida</taxon>
        <taxon>Tetrahymenina</taxon>
        <taxon>Tetrahymenidae</taxon>
        <taxon>Tetrahymena</taxon>
    </lineage>
</organism>
<evidence type="ECO:0000313" key="1">
    <source>
        <dbReference type="EMBL" id="EWS76216.1"/>
    </source>
</evidence>
<accession>W7XK50</accession>
<protein>
    <submittedName>
        <fullName evidence="1">Uncharacterized protein</fullName>
    </submittedName>
</protein>
<dbReference type="RefSeq" id="XP_012651263.1">
    <property type="nucleotide sequence ID" value="XM_012795809.1"/>
</dbReference>
<dbReference type="AlphaFoldDB" id="W7XK50"/>
<keyword evidence="2" id="KW-1185">Reference proteome</keyword>
<dbReference type="GeneID" id="24437675"/>
<dbReference type="Proteomes" id="UP000009168">
    <property type="component" value="Unassembled WGS sequence"/>
</dbReference>
<dbReference type="InParanoid" id="W7XK50"/>
<dbReference type="KEGG" id="tet:TTHERM_000181049"/>
<reference evidence="2" key="1">
    <citation type="journal article" date="2006" name="PLoS Biol.">
        <title>Macronuclear genome sequence of the ciliate Tetrahymena thermophila, a model eukaryote.</title>
        <authorList>
            <person name="Eisen J.A."/>
            <person name="Coyne R.S."/>
            <person name="Wu M."/>
            <person name="Wu D."/>
            <person name="Thiagarajan M."/>
            <person name="Wortman J.R."/>
            <person name="Badger J.H."/>
            <person name="Ren Q."/>
            <person name="Amedeo P."/>
            <person name="Jones K.M."/>
            <person name="Tallon L.J."/>
            <person name="Delcher A.L."/>
            <person name="Salzberg S.L."/>
            <person name="Silva J.C."/>
            <person name="Haas B.J."/>
            <person name="Majoros W.H."/>
            <person name="Farzad M."/>
            <person name="Carlton J.M."/>
            <person name="Smith R.K. Jr."/>
            <person name="Garg J."/>
            <person name="Pearlman R.E."/>
            <person name="Karrer K.M."/>
            <person name="Sun L."/>
            <person name="Manning G."/>
            <person name="Elde N.C."/>
            <person name="Turkewitz A.P."/>
            <person name="Asai D.J."/>
            <person name="Wilkes D.E."/>
            <person name="Wang Y."/>
            <person name="Cai H."/>
            <person name="Collins K."/>
            <person name="Stewart B.A."/>
            <person name="Lee S.R."/>
            <person name="Wilamowska K."/>
            <person name="Weinberg Z."/>
            <person name="Ruzzo W.L."/>
            <person name="Wloga D."/>
            <person name="Gaertig J."/>
            <person name="Frankel J."/>
            <person name="Tsao C.-C."/>
            <person name="Gorovsky M.A."/>
            <person name="Keeling P.J."/>
            <person name="Waller R.F."/>
            <person name="Patron N.J."/>
            <person name="Cherry J.M."/>
            <person name="Stover N.A."/>
            <person name="Krieger C.J."/>
            <person name="del Toro C."/>
            <person name="Ryder H.F."/>
            <person name="Williamson S.C."/>
            <person name="Barbeau R.A."/>
            <person name="Hamilton E.P."/>
            <person name="Orias E."/>
        </authorList>
    </citation>
    <scope>NUCLEOTIDE SEQUENCE [LARGE SCALE GENOMIC DNA]</scope>
    <source>
        <strain evidence="2">SB210</strain>
    </source>
</reference>
<evidence type="ECO:0000313" key="2">
    <source>
        <dbReference type="Proteomes" id="UP000009168"/>
    </source>
</evidence>
<proteinExistence type="predicted"/>